<evidence type="ECO:0000256" key="1">
    <source>
        <dbReference type="ARBA" id="ARBA00010928"/>
    </source>
</evidence>
<dbReference type="Pfam" id="PF22725">
    <property type="entry name" value="GFO_IDH_MocA_C3"/>
    <property type="match status" value="1"/>
</dbReference>
<dbReference type="SUPFAM" id="SSF55347">
    <property type="entry name" value="Glyceraldehyde-3-phosphate dehydrogenase-like, C-terminal domain"/>
    <property type="match status" value="1"/>
</dbReference>
<dbReference type="SUPFAM" id="SSF51735">
    <property type="entry name" value="NAD(P)-binding Rossmann-fold domains"/>
    <property type="match status" value="1"/>
</dbReference>
<dbReference type="Pfam" id="PF01408">
    <property type="entry name" value="GFO_IDH_MocA"/>
    <property type="match status" value="1"/>
</dbReference>
<keyword evidence="2" id="KW-0560">Oxidoreductase</keyword>
<dbReference type="InterPro" id="IPR055170">
    <property type="entry name" value="GFO_IDH_MocA-like_dom"/>
</dbReference>
<dbReference type="InterPro" id="IPR000683">
    <property type="entry name" value="Gfo/Idh/MocA-like_OxRdtase_N"/>
</dbReference>
<evidence type="ECO:0000313" key="6">
    <source>
        <dbReference type="Proteomes" id="UP000007721"/>
    </source>
</evidence>
<dbReference type="EMBL" id="CP001390">
    <property type="protein sequence ID" value="ACM18798.1"/>
    <property type="molecule type" value="Genomic_DNA"/>
</dbReference>
<dbReference type="PANTHER" id="PTHR22604:SF105">
    <property type="entry name" value="TRANS-1,2-DIHYDROBENZENE-1,2-DIOL DEHYDROGENASE"/>
    <property type="match status" value="1"/>
</dbReference>
<evidence type="ECO:0000313" key="5">
    <source>
        <dbReference type="EMBL" id="ACM18798.1"/>
    </source>
</evidence>
<dbReference type="InterPro" id="IPR036291">
    <property type="entry name" value="NAD(P)-bd_dom_sf"/>
</dbReference>
<dbReference type="KEGG" id="geo:Geob_0429"/>
<sequence length="328" mass="36070">MTGCSEKLPIGILGCSDIARRKFIPALGKTKSAVLQAIASSHPVKAAIAHPDLPVEPVSYEALLADPGIRLLYISLPNHLHEEFALRALQGGKHVICEKPLGLSTASVKRMLACAEEKGLLLFENLMYLHHPQHAAVKKVIERGEIGRIRTLRSVFCFPCPGDGNFRLDPARGGGAFNDLARYAVSTARHFLRGRCHSFRGYALDRNGLNVAIHGTALTTAQEVFTYSLAFGQSYESSYEIVGEQGKIRVDRAYTTPSEMANHIQVTSGGKDASFTIPPADHFQLMIQDACSMVLSGRGFKEMHTRNLQLADMAEQMEKGCHHEELRY</sequence>
<dbReference type="PANTHER" id="PTHR22604">
    <property type="entry name" value="OXIDOREDUCTASES"/>
    <property type="match status" value="1"/>
</dbReference>
<gene>
    <name evidence="5" type="ordered locus">Geob_0429</name>
</gene>
<proteinExistence type="inferred from homology"/>
<name>B9LZ66_GEODF</name>
<dbReference type="GO" id="GO:0016491">
    <property type="term" value="F:oxidoreductase activity"/>
    <property type="evidence" value="ECO:0007669"/>
    <property type="project" value="UniProtKB-KW"/>
</dbReference>
<feature type="domain" description="GFO/IDH/MocA-like oxidoreductase" evidence="4">
    <location>
        <begin position="135"/>
        <end position="249"/>
    </location>
</feature>
<accession>B9LZ66</accession>
<dbReference type="Gene3D" id="3.30.360.10">
    <property type="entry name" value="Dihydrodipicolinate Reductase, domain 2"/>
    <property type="match status" value="1"/>
</dbReference>
<dbReference type="Gene3D" id="3.40.50.720">
    <property type="entry name" value="NAD(P)-binding Rossmann-like Domain"/>
    <property type="match status" value="1"/>
</dbReference>
<reference evidence="5 6" key="1">
    <citation type="submission" date="2009-01" db="EMBL/GenBank/DDBJ databases">
        <title>Complete sequence of Geobacter sp. FRC-32.</title>
        <authorList>
            <consortium name="US DOE Joint Genome Institute"/>
            <person name="Lucas S."/>
            <person name="Copeland A."/>
            <person name="Lapidus A."/>
            <person name="Glavina del Rio T."/>
            <person name="Dalin E."/>
            <person name="Tice H."/>
            <person name="Bruce D."/>
            <person name="Goodwin L."/>
            <person name="Pitluck S."/>
            <person name="Saunders E."/>
            <person name="Brettin T."/>
            <person name="Detter J.C."/>
            <person name="Han C."/>
            <person name="Larimer F."/>
            <person name="Land M."/>
            <person name="Hauser L."/>
            <person name="Kyrpides N."/>
            <person name="Ovchinnikova G."/>
            <person name="Kostka J."/>
            <person name="Richardson P."/>
        </authorList>
    </citation>
    <scope>NUCLEOTIDE SEQUENCE [LARGE SCALE GENOMIC DNA]</scope>
    <source>
        <strain evidence="6">DSM 22248 / JCM 15807 / FRC-32</strain>
    </source>
</reference>
<dbReference type="RefSeq" id="WP_012645527.1">
    <property type="nucleotide sequence ID" value="NC_011979.1"/>
</dbReference>
<dbReference type="eggNOG" id="COG0673">
    <property type="taxonomic scope" value="Bacteria"/>
</dbReference>
<evidence type="ECO:0000256" key="2">
    <source>
        <dbReference type="ARBA" id="ARBA00023002"/>
    </source>
</evidence>
<evidence type="ECO:0000259" key="3">
    <source>
        <dbReference type="Pfam" id="PF01408"/>
    </source>
</evidence>
<dbReference type="STRING" id="316067.Geob_0429"/>
<comment type="similarity">
    <text evidence="1">Belongs to the Gfo/Idh/MocA family.</text>
</comment>
<dbReference type="OrthoDB" id="9793050at2"/>
<evidence type="ECO:0000259" key="4">
    <source>
        <dbReference type="Pfam" id="PF22725"/>
    </source>
</evidence>
<dbReference type="InterPro" id="IPR050984">
    <property type="entry name" value="Gfo/Idh/MocA_domain"/>
</dbReference>
<dbReference type="AlphaFoldDB" id="B9LZ66"/>
<protein>
    <submittedName>
        <fullName evidence="5">NDP-hexose 3-oxoreductase</fullName>
    </submittedName>
</protein>
<dbReference type="HOGENOM" id="CLU_023194_5_0_7"/>
<keyword evidence="6" id="KW-1185">Reference proteome</keyword>
<dbReference type="GO" id="GO:0000166">
    <property type="term" value="F:nucleotide binding"/>
    <property type="evidence" value="ECO:0007669"/>
    <property type="project" value="InterPro"/>
</dbReference>
<organism evidence="5 6">
    <name type="scientific">Geotalea daltonii (strain DSM 22248 / JCM 15807 / FRC-32)</name>
    <name type="common">Geobacter daltonii</name>
    <dbReference type="NCBI Taxonomy" id="316067"/>
    <lineage>
        <taxon>Bacteria</taxon>
        <taxon>Pseudomonadati</taxon>
        <taxon>Thermodesulfobacteriota</taxon>
        <taxon>Desulfuromonadia</taxon>
        <taxon>Geobacterales</taxon>
        <taxon>Geobacteraceae</taxon>
        <taxon>Geotalea</taxon>
    </lineage>
</organism>
<feature type="domain" description="Gfo/Idh/MocA-like oxidoreductase N-terminal" evidence="3">
    <location>
        <begin position="10"/>
        <end position="124"/>
    </location>
</feature>
<dbReference type="Proteomes" id="UP000007721">
    <property type="component" value="Chromosome"/>
</dbReference>